<sequence length="575" mass="63797">MKTILGYALHYKKSAAVALLLMGLELFVELVQPIIMAIIIDEGIVTRDMSKVVIWGSILLGLSLLAFIGGIVSSYFAANVSQGVGYDVRRDVFTKIQTFATAHMQKFETSSLLTRLTNDVTQIQGFLFMSMRIMLRAPLFVFIGVIMAFSVHARLSMILLVAVPVLVVVMLWIVSKGVARFQLVQKRLDNVNSVISENLVGMKLIKSFHRGKYEENRFQRVNQNLMERNVNALRLMELSVPVIMLGMNASILLILWFGSFEMAAGTAQPGEIVAILNYGTRIMISIGMFSFLMMSFSRGKASASRIEEVLDEPEDESIHRGTNKLLDLQGDITFDQVSFTFPGMEQSALEDIDFHVKPGEMVGILGETGAGKSTLVKLIPRLIDPTSGQVLIDQTDVTSIDPQELRNEVGVVPQEVHLFSGSIAENLRWGNDTATMNQMVEATKEADLHDFIMGLPEQYESIIGARGTNLSGGQKQRLSLARALLRKPKILLLDDSTSALDAHTEQRILSRLKEQHCTIILVAQKISSVRDANQIIILKDGQIVGCGSHKTLLQENSYYQQIYYSQEQEGVIHGG</sequence>
<feature type="domain" description="ABC transporter" evidence="10">
    <location>
        <begin position="332"/>
        <end position="565"/>
    </location>
</feature>
<dbReference type="Proteomes" id="UP000480185">
    <property type="component" value="Unassembled WGS sequence"/>
</dbReference>
<accession>A0A6G1X5W7</accession>
<protein>
    <submittedName>
        <fullName evidence="12">ATP-binding cassette domain-containing protein</fullName>
    </submittedName>
</protein>
<evidence type="ECO:0000256" key="1">
    <source>
        <dbReference type="ARBA" id="ARBA00004651"/>
    </source>
</evidence>
<evidence type="ECO:0000256" key="8">
    <source>
        <dbReference type="ARBA" id="ARBA00023136"/>
    </source>
</evidence>
<dbReference type="AlphaFoldDB" id="A0A6G1X5W7"/>
<dbReference type="SUPFAM" id="SSF90123">
    <property type="entry name" value="ABC transporter transmembrane region"/>
    <property type="match status" value="1"/>
</dbReference>
<comment type="subcellular location">
    <subcellularLocation>
        <location evidence="1">Cell membrane</location>
        <topology evidence="1">Multi-pass membrane protein</topology>
    </subcellularLocation>
</comment>
<dbReference type="Pfam" id="PF00664">
    <property type="entry name" value="ABC_membrane"/>
    <property type="match status" value="1"/>
</dbReference>
<dbReference type="PANTHER" id="PTHR43394:SF1">
    <property type="entry name" value="ATP-BINDING CASSETTE SUB-FAMILY B MEMBER 10, MITOCHONDRIAL"/>
    <property type="match status" value="1"/>
</dbReference>
<dbReference type="InterPro" id="IPR027417">
    <property type="entry name" value="P-loop_NTPase"/>
</dbReference>
<dbReference type="PANTHER" id="PTHR43394">
    <property type="entry name" value="ATP-DEPENDENT PERMEASE MDL1, MITOCHONDRIAL"/>
    <property type="match status" value="1"/>
</dbReference>
<evidence type="ECO:0000259" key="11">
    <source>
        <dbReference type="PROSITE" id="PS50929"/>
    </source>
</evidence>
<keyword evidence="2" id="KW-0813">Transport</keyword>
<keyword evidence="5" id="KW-0547">Nucleotide-binding</keyword>
<gene>
    <name evidence="12" type="ORF">GH754_08320</name>
</gene>
<evidence type="ECO:0000256" key="2">
    <source>
        <dbReference type="ARBA" id="ARBA00022448"/>
    </source>
</evidence>
<dbReference type="CDD" id="cd18548">
    <property type="entry name" value="ABC_6TM_Tm287_like"/>
    <property type="match status" value="1"/>
</dbReference>
<reference evidence="12 13" key="1">
    <citation type="submission" date="2019-11" db="EMBL/GenBank/DDBJ databases">
        <authorList>
            <person name="Li J."/>
        </authorList>
    </citation>
    <scope>NUCLEOTIDE SEQUENCE [LARGE SCALE GENOMIC DNA]</scope>
    <source>
        <strain evidence="12 13">J4</strain>
    </source>
</reference>
<keyword evidence="3" id="KW-1003">Cell membrane</keyword>
<dbReference type="GO" id="GO:0005524">
    <property type="term" value="F:ATP binding"/>
    <property type="evidence" value="ECO:0007669"/>
    <property type="project" value="UniProtKB-KW"/>
</dbReference>
<feature type="domain" description="ABC transmembrane type-1" evidence="11">
    <location>
        <begin position="16"/>
        <end position="298"/>
    </location>
</feature>
<dbReference type="PROSITE" id="PS50893">
    <property type="entry name" value="ABC_TRANSPORTER_2"/>
    <property type="match status" value="1"/>
</dbReference>
<evidence type="ECO:0000313" key="13">
    <source>
        <dbReference type="Proteomes" id="UP000480185"/>
    </source>
</evidence>
<dbReference type="Gene3D" id="1.20.1560.10">
    <property type="entry name" value="ABC transporter type 1, transmembrane domain"/>
    <property type="match status" value="1"/>
</dbReference>
<dbReference type="GO" id="GO:0015421">
    <property type="term" value="F:ABC-type oligopeptide transporter activity"/>
    <property type="evidence" value="ECO:0007669"/>
    <property type="project" value="TreeGrafter"/>
</dbReference>
<dbReference type="GO" id="GO:0016887">
    <property type="term" value="F:ATP hydrolysis activity"/>
    <property type="evidence" value="ECO:0007669"/>
    <property type="project" value="InterPro"/>
</dbReference>
<dbReference type="InterPro" id="IPR017871">
    <property type="entry name" value="ABC_transporter-like_CS"/>
</dbReference>
<evidence type="ECO:0000256" key="7">
    <source>
        <dbReference type="ARBA" id="ARBA00022989"/>
    </source>
</evidence>
<keyword evidence="8 9" id="KW-0472">Membrane</keyword>
<evidence type="ECO:0000313" key="12">
    <source>
        <dbReference type="EMBL" id="MRG86332.1"/>
    </source>
</evidence>
<keyword evidence="4 9" id="KW-0812">Transmembrane</keyword>
<dbReference type="InterPro" id="IPR003593">
    <property type="entry name" value="AAA+_ATPase"/>
</dbReference>
<dbReference type="SUPFAM" id="SSF52540">
    <property type="entry name" value="P-loop containing nucleoside triphosphate hydrolases"/>
    <property type="match status" value="1"/>
</dbReference>
<dbReference type="InterPro" id="IPR003439">
    <property type="entry name" value="ABC_transporter-like_ATP-bd"/>
</dbReference>
<dbReference type="RefSeq" id="WP_153728244.1">
    <property type="nucleotide sequence ID" value="NZ_WJNH01000004.1"/>
</dbReference>
<keyword evidence="6 12" id="KW-0067">ATP-binding</keyword>
<evidence type="ECO:0000259" key="10">
    <source>
        <dbReference type="PROSITE" id="PS50893"/>
    </source>
</evidence>
<keyword evidence="13" id="KW-1185">Reference proteome</keyword>
<dbReference type="InterPro" id="IPR011527">
    <property type="entry name" value="ABC1_TM_dom"/>
</dbReference>
<dbReference type="OrthoDB" id="9770415at2"/>
<feature type="transmembrane region" description="Helical" evidence="9">
    <location>
        <begin position="16"/>
        <end position="40"/>
    </location>
</feature>
<evidence type="ECO:0000256" key="5">
    <source>
        <dbReference type="ARBA" id="ARBA00022741"/>
    </source>
</evidence>
<evidence type="ECO:0000256" key="3">
    <source>
        <dbReference type="ARBA" id="ARBA00022475"/>
    </source>
</evidence>
<comment type="caution">
    <text evidence="12">The sequence shown here is derived from an EMBL/GenBank/DDBJ whole genome shotgun (WGS) entry which is preliminary data.</text>
</comment>
<proteinExistence type="predicted"/>
<dbReference type="EMBL" id="WJNH01000004">
    <property type="protein sequence ID" value="MRG86332.1"/>
    <property type="molecule type" value="Genomic_DNA"/>
</dbReference>
<dbReference type="Pfam" id="PF00005">
    <property type="entry name" value="ABC_tran"/>
    <property type="match status" value="1"/>
</dbReference>
<evidence type="ECO:0000256" key="4">
    <source>
        <dbReference type="ARBA" id="ARBA00022692"/>
    </source>
</evidence>
<keyword evidence="7 9" id="KW-1133">Transmembrane helix</keyword>
<dbReference type="PROSITE" id="PS00211">
    <property type="entry name" value="ABC_TRANSPORTER_1"/>
    <property type="match status" value="1"/>
</dbReference>
<feature type="transmembrane region" description="Helical" evidence="9">
    <location>
        <begin position="133"/>
        <end position="151"/>
    </location>
</feature>
<dbReference type="FunFam" id="3.40.50.300:FF:000221">
    <property type="entry name" value="Multidrug ABC transporter ATP-binding protein"/>
    <property type="match status" value="1"/>
</dbReference>
<dbReference type="SMART" id="SM00382">
    <property type="entry name" value="AAA"/>
    <property type="match status" value="1"/>
</dbReference>
<dbReference type="GO" id="GO:0005886">
    <property type="term" value="C:plasma membrane"/>
    <property type="evidence" value="ECO:0007669"/>
    <property type="project" value="UniProtKB-SubCell"/>
</dbReference>
<feature type="transmembrane region" description="Helical" evidence="9">
    <location>
        <begin position="52"/>
        <end position="72"/>
    </location>
</feature>
<evidence type="ECO:0000256" key="9">
    <source>
        <dbReference type="SAM" id="Phobius"/>
    </source>
</evidence>
<organism evidence="12 13">
    <name type="scientific">Salinibacillus xinjiangensis</name>
    <dbReference type="NCBI Taxonomy" id="1229268"/>
    <lineage>
        <taxon>Bacteria</taxon>
        <taxon>Bacillati</taxon>
        <taxon>Bacillota</taxon>
        <taxon>Bacilli</taxon>
        <taxon>Bacillales</taxon>
        <taxon>Bacillaceae</taxon>
        <taxon>Salinibacillus</taxon>
    </lineage>
</organism>
<feature type="transmembrane region" description="Helical" evidence="9">
    <location>
        <begin position="238"/>
        <end position="258"/>
    </location>
</feature>
<name>A0A6G1X5W7_9BACI</name>
<dbReference type="InterPro" id="IPR036640">
    <property type="entry name" value="ABC1_TM_sf"/>
</dbReference>
<dbReference type="Gene3D" id="3.40.50.300">
    <property type="entry name" value="P-loop containing nucleotide triphosphate hydrolases"/>
    <property type="match status" value="1"/>
</dbReference>
<dbReference type="PROSITE" id="PS50929">
    <property type="entry name" value="ABC_TM1F"/>
    <property type="match status" value="1"/>
</dbReference>
<feature type="transmembrane region" description="Helical" evidence="9">
    <location>
        <begin position="157"/>
        <end position="179"/>
    </location>
</feature>
<feature type="transmembrane region" description="Helical" evidence="9">
    <location>
        <begin position="278"/>
        <end position="296"/>
    </location>
</feature>
<dbReference type="InterPro" id="IPR039421">
    <property type="entry name" value="Type_1_exporter"/>
</dbReference>
<evidence type="ECO:0000256" key="6">
    <source>
        <dbReference type="ARBA" id="ARBA00022840"/>
    </source>
</evidence>